<dbReference type="InterPro" id="IPR020846">
    <property type="entry name" value="MFS_dom"/>
</dbReference>
<dbReference type="InterPro" id="IPR036259">
    <property type="entry name" value="MFS_trans_sf"/>
</dbReference>
<keyword evidence="8" id="KW-1185">Reference proteome</keyword>
<feature type="transmembrane region" description="Helical" evidence="5">
    <location>
        <begin position="184"/>
        <end position="202"/>
    </location>
</feature>
<evidence type="ECO:0000259" key="6">
    <source>
        <dbReference type="PROSITE" id="PS50850"/>
    </source>
</evidence>
<dbReference type="GO" id="GO:0016020">
    <property type="term" value="C:membrane"/>
    <property type="evidence" value="ECO:0007669"/>
    <property type="project" value="UniProtKB-SubCell"/>
</dbReference>
<evidence type="ECO:0000256" key="2">
    <source>
        <dbReference type="ARBA" id="ARBA00022692"/>
    </source>
</evidence>
<dbReference type="PROSITE" id="PS50850">
    <property type="entry name" value="MFS"/>
    <property type="match status" value="1"/>
</dbReference>
<dbReference type="Gene3D" id="1.20.1250.20">
    <property type="entry name" value="MFS general substrate transporter like domains"/>
    <property type="match status" value="1"/>
</dbReference>
<sequence>MKQPISLIAQNEAVEKKSEKGSIDEDEDIEDDYVVNSMGAFGLYQFIFITIVAFTRFLGQWNTMAVIFITPDTKFSCVKFGGNATVEVKNNTCYKDCIEYEYVRDVFDETLITEFGLICDKAWLASFTQTVMMFGLLCGVSLFGWISDRFGRSKAIVLSGVTNLVFMFAVPFSSTYWTVTACRFFIGLGSGGIFSLTAVYTTEVIGTRLIEVVSCTALLPDGIGLASLAIFAYFTSSWRIFMIEYSVVSVFIVLLLFFLPETPRWLIANGKAKQAVKVMTLAARIIESLKLKENRAQTFTYIDLFRTKKLSIMTVTSVIIWFVTGLSYFGLNQYVSQLGSNLSVAVVILGFIQTPGSPIAMVVAKYFGRKYSAIGSFVTIGVSMIALIFIPAGTLGSTIVGGIGGLAATVVFAVVYLLVIELYPTPIRNMGFSLSSAGSKLGAMVAPFVANLKPRWIASSVFAVLPFLAVLFCLILPETKGRKLKDTMEES</sequence>
<keyword evidence="3 5" id="KW-1133">Transmembrane helix</keyword>
<evidence type="ECO:0000256" key="4">
    <source>
        <dbReference type="ARBA" id="ARBA00023136"/>
    </source>
</evidence>
<evidence type="ECO:0000313" key="7">
    <source>
        <dbReference type="EMBL" id="KOB74280.1"/>
    </source>
</evidence>
<proteinExistence type="predicted"/>
<dbReference type="GO" id="GO:0022857">
    <property type="term" value="F:transmembrane transporter activity"/>
    <property type="evidence" value="ECO:0007669"/>
    <property type="project" value="InterPro"/>
</dbReference>
<feature type="domain" description="Major facilitator superfamily (MFS) profile" evidence="6">
    <location>
        <begin position="48"/>
        <end position="481"/>
    </location>
</feature>
<dbReference type="InterPro" id="IPR005828">
    <property type="entry name" value="MFS_sugar_transport-like"/>
</dbReference>
<feature type="transmembrane region" description="Helical" evidence="5">
    <location>
        <begin position="41"/>
        <end position="59"/>
    </location>
</feature>
<reference evidence="7 8" key="1">
    <citation type="journal article" date="2015" name="Genome Biol. Evol.">
        <title>The genome of winter moth (Operophtera brumata) provides a genomic perspective on sexual dimorphism and phenology.</title>
        <authorList>
            <person name="Derks M.F."/>
            <person name="Smit S."/>
            <person name="Salis L."/>
            <person name="Schijlen E."/>
            <person name="Bossers A."/>
            <person name="Mateman C."/>
            <person name="Pijl A.S."/>
            <person name="de Ridder D."/>
            <person name="Groenen M.A."/>
            <person name="Visser M.E."/>
            <person name="Megens H.J."/>
        </authorList>
    </citation>
    <scope>NUCLEOTIDE SEQUENCE [LARGE SCALE GENOMIC DNA]</scope>
    <source>
        <strain evidence="7">WM2013NL</strain>
        <tissue evidence="7">Head and thorax</tissue>
    </source>
</reference>
<dbReference type="AlphaFoldDB" id="A0A0L7LFW9"/>
<evidence type="ECO:0000256" key="3">
    <source>
        <dbReference type="ARBA" id="ARBA00022989"/>
    </source>
</evidence>
<evidence type="ECO:0000313" key="8">
    <source>
        <dbReference type="Proteomes" id="UP000037510"/>
    </source>
</evidence>
<dbReference type="Pfam" id="PF00083">
    <property type="entry name" value="Sugar_tr"/>
    <property type="match status" value="1"/>
</dbReference>
<keyword evidence="4 5" id="KW-0472">Membrane</keyword>
<evidence type="ECO:0000256" key="1">
    <source>
        <dbReference type="ARBA" id="ARBA00004141"/>
    </source>
</evidence>
<dbReference type="PANTHER" id="PTHR24064">
    <property type="entry name" value="SOLUTE CARRIER FAMILY 22 MEMBER"/>
    <property type="match status" value="1"/>
</dbReference>
<keyword evidence="2 5" id="KW-0812">Transmembrane</keyword>
<dbReference type="EMBL" id="JTDY01001296">
    <property type="protein sequence ID" value="KOB74280.1"/>
    <property type="molecule type" value="Genomic_DNA"/>
</dbReference>
<feature type="transmembrane region" description="Helical" evidence="5">
    <location>
        <begin position="398"/>
        <end position="419"/>
    </location>
</feature>
<accession>A0A0L7LFW9</accession>
<feature type="transmembrane region" description="Helical" evidence="5">
    <location>
        <begin position="122"/>
        <end position="143"/>
    </location>
</feature>
<feature type="transmembrane region" description="Helical" evidence="5">
    <location>
        <begin position="342"/>
        <end position="364"/>
    </location>
</feature>
<comment type="subcellular location">
    <subcellularLocation>
        <location evidence="1">Membrane</location>
        <topology evidence="1">Multi-pass membrane protein</topology>
    </subcellularLocation>
</comment>
<dbReference type="SUPFAM" id="SSF103473">
    <property type="entry name" value="MFS general substrate transporter"/>
    <property type="match status" value="1"/>
</dbReference>
<dbReference type="Proteomes" id="UP000037510">
    <property type="component" value="Unassembled WGS sequence"/>
</dbReference>
<gene>
    <name evidence="7" type="ORF">OBRU01_07852</name>
</gene>
<feature type="transmembrane region" description="Helical" evidence="5">
    <location>
        <begin position="456"/>
        <end position="476"/>
    </location>
</feature>
<dbReference type="STRING" id="104452.A0A0L7LFW9"/>
<organism evidence="7 8">
    <name type="scientific">Operophtera brumata</name>
    <name type="common">Winter moth</name>
    <name type="synonym">Phalaena brumata</name>
    <dbReference type="NCBI Taxonomy" id="104452"/>
    <lineage>
        <taxon>Eukaryota</taxon>
        <taxon>Metazoa</taxon>
        <taxon>Ecdysozoa</taxon>
        <taxon>Arthropoda</taxon>
        <taxon>Hexapoda</taxon>
        <taxon>Insecta</taxon>
        <taxon>Pterygota</taxon>
        <taxon>Neoptera</taxon>
        <taxon>Endopterygota</taxon>
        <taxon>Lepidoptera</taxon>
        <taxon>Glossata</taxon>
        <taxon>Ditrysia</taxon>
        <taxon>Geometroidea</taxon>
        <taxon>Geometridae</taxon>
        <taxon>Larentiinae</taxon>
        <taxon>Operophtera</taxon>
    </lineage>
</organism>
<feature type="transmembrane region" description="Helical" evidence="5">
    <location>
        <begin position="371"/>
        <end position="392"/>
    </location>
</feature>
<feature type="transmembrane region" description="Helical" evidence="5">
    <location>
        <begin position="240"/>
        <end position="259"/>
    </location>
</feature>
<comment type="caution">
    <text evidence="7">The sequence shown here is derived from an EMBL/GenBank/DDBJ whole genome shotgun (WGS) entry which is preliminary data.</text>
</comment>
<feature type="transmembrane region" description="Helical" evidence="5">
    <location>
        <begin position="209"/>
        <end position="234"/>
    </location>
</feature>
<protein>
    <submittedName>
        <fullName evidence="7">Putative organic cation transporter</fullName>
    </submittedName>
</protein>
<name>A0A0L7LFW9_OPEBR</name>
<feature type="transmembrane region" description="Helical" evidence="5">
    <location>
        <begin position="310"/>
        <end position="330"/>
    </location>
</feature>
<evidence type="ECO:0000256" key="5">
    <source>
        <dbReference type="SAM" id="Phobius"/>
    </source>
</evidence>
<feature type="transmembrane region" description="Helical" evidence="5">
    <location>
        <begin position="155"/>
        <end position="178"/>
    </location>
</feature>